<sequence>MTYPETGRQSFSKPKFMRYTFSHTLQPVVATGHILWGLDSATADQTTRSFGLRNVISTTPYEFPWCAYIADVITSFASNDEPTSQSEVLTKCYTFRVNGCSAILGYILHEIVEKIEWSDSWSIDHHQRTVTLAVPATATADMRSRVLEDTLQATRKLGLISMLQSWRDETFPVYGPEGQLLLEIERCATALFGIVTYGVQLLCYVRDEQGLRLWIGRRSERKQTYPGMLDTTAAGGLVTGKLPIEALICEAHEEASLPEEMVRDKVKPISHLTYFHVRGSKAGGEISLLQPEVEYTYELELDPGMTPKPRDTEVESFSLYTIDEVLCALKEGQFKPNSAIVIVEFLILHGIIRAENESGYAEILSHLHRELQFPVRILPST</sequence>
<dbReference type="Proteomes" id="UP001165189">
    <property type="component" value="Unassembled WGS sequence"/>
</dbReference>
<evidence type="ECO:0000259" key="1">
    <source>
        <dbReference type="PROSITE" id="PS51462"/>
    </source>
</evidence>
<keyword evidence="3" id="KW-1185">Reference proteome</keyword>
<evidence type="ECO:0000313" key="2">
    <source>
        <dbReference type="EMBL" id="GMG47697.1"/>
    </source>
</evidence>
<comment type="caution">
    <text evidence="2">The sequence shown here is derived from an EMBL/GenBank/DDBJ whole genome shotgun (WGS) entry which is preliminary data.</text>
</comment>
<reference evidence="2" key="1">
    <citation type="submission" date="2023-04" db="EMBL/GenBank/DDBJ databases">
        <title>Aspergillus oryzae var. brunneus NBRC 4377.</title>
        <authorList>
            <person name="Ichikawa N."/>
            <person name="Sato H."/>
            <person name="Tonouchi N."/>
        </authorList>
    </citation>
    <scope>NUCLEOTIDE SEQUENCE</scope>
    <source>
        <strain evidence="2">NBRC 4377</strain>
    </source>
</reference>
<accession>A0ABQ6KZT8</accession>
<dbReference type="InterPro" id="IPR015797">
    <property type="entry name" value="NUDIX_hydrolase-like_dom_sf"/>
</dbReference>
<dbReference type="InterPro" id="IPR031804">
    <property type="entry name" value="DUF4743"/>
</dbReference>
<gene>
    <name evidence="2" type="ORF">Aory05_000641700</name>
</gene>
<evidence type="ECO:0000313" key="3">
    <source>
        <dbReference type="Proteomes" id="UP001165189"/>
    </source>
</evidence>
<name>A0ABQ6KZT8_ASPOZ</name>
<dbReference type="PANTHER" id="PTHR13622">
    <property type="entry name" value="THIAMIN PYROPHOSPHOKINASE"/>
    <property type="match status" value="1"/>
</dbReference>
<dbReference type="Gene3D" id="3.90.79.10">
    <property type="entry name" value="Nucleoside Triphosphate Pyrophosphohydrolase"/>
    <property type="match status" value="1"/>
</dbReference>
<dbReference type="Pfam" id="PF00293">
    <property type="entry name" value="NUDIX"/>
    <property type="match status" value="1"/>
</dbReference>
<organism evidence="2 3">
    <name type="scientific">Aspergillus oryzae var. brunneus</name>
    <dbReference type="NCBI Taxonomy" id="332754"/>
    <lineage>
        <taxon>Eukaryota</taxon>
        <taxon>Fungi</taxon>
        <taxon>Dikarya</taxon>
        <taxon>Ascomycota</taxon>
        <taxon>Pezizomycotina</taxon>
        <taxon>Eurotiomycetes</taxon>
        <taxon>Eurotiomycetidae</taxon>
        <taxon>Eurotiales</taxon>
        <taxon>Aspergillaceae</taxon>
        <taxon>Aspergillus</taxon>
        <taxon>Aspergillus subgen. Circumdati</taxon>
    </lineage>
</organism>
<dbReference type="EMBL" id="BSYB01000024">
    <property type="protein sequence ID" value="GMG47697.1"/>
    <property type="molecule type" value="Genomic_DNA"/>
</dbReference>
<dbReference type="CDD" id="cd03676">
    <property type="entry name" value="NUDIX_Tnr3_like"/>
    <property type="match status" value="1"/>
</dbReference>
<proteinExistence type="predicted"/>
<dbReference type="SUPFAM" id="SSF55811">
    <property type="entry name" value="Nudix"/>
    <property type="match status" value="1"/>
</dbReference>
<protein>
    <submittedName>
        <fullName evidence="2">Unnamed protein product</fullName>
    </submittedName>
</protein>
<feature type="domain" description="Nudix hydrolase" evidence="1">
    <location>
        <begin position="196"/>
        <end position="342"/>
    </location>
</feature>
<dbReference type="PROSITE" id="PS51462">
    <property type="entry name" value="NUDIX"/>
    <property type="match status" value="1"/>
</dbReference>
<dbReference type="InterPro" id="IPR000086">
    <property type="entry name" value="NUDIX_hydrolase_dom"/>
</dbReference>
<dbReference type="Pfam" id="PF15916">
    <property type="entry name" value="DUF4743"/>
    <property type="match status" value="1"/>
</dbReference>
<dbReference type="PANTHER" id="PTHR13622:SF13">
    <property type="entry name" value="NUDIX HYDROLASE DOMAIN-CONTAINING PROTEIN"/>
    <property type="match status" value="1"/>
</dbReference>